<dbReference type="Pfam" id="PF13895">
    <property type="entry name" value="Ig_2"/>
    <property type="match status" value="1"/>
</dbReference>
<evidence type="ECO:0000256" key="2">
    <source>
        <dbReference type="ARBA" id="ARBA00022692"/>
    </source>
</evidence>
<dbReference type="GO" id="GO:0030246">
    <property type="term" value="F:carbohydrate binding"/>
    <property type="evidence" value="ECO:0007669"/>
    <property type="project" value="UniProtKB-KW"/>
</dbReference>
<proteinExistence type="inferred from homology"/>
<dbReference type="InterPro" id="IPR051036">
    <property type="entry name" value="SIGLEC"/>
</dbReference>
<dbReference type="SMART" id="SM00409">
    <property type="entry name" value="IG"/>
    <property type="match status" value="3"/>
</dbReference>
<keyword evidence="5" id="KW-0130">Cell adhesion</keyword>
<feature type="region of interest" description="Disordered" evidence="12">
    <location>
        <begin position="477"/>
        <end position="559"/>
    </location>
</feature>
<keyword evidence="7 13" id="KW-0472">Membrane</keyword>
<evidence type="ECO:0000256" key="9">
    <source>
        <dbReference type="ARBA" id="ARBA00023180"/>
    </source>
</evidence>
<protein>
    <submittedName>
        <fullName evidence="16">Sialic acid binding Ig like lectin 10</fullName>
    </submittedName>
</protein>
<dbReference type="InterPro" id="IPR013106">
    <property type="entry name" value="Ig_V-set"/>
</dbReference>
<dbReference type="Proteomes" id="UP000593571">
    <property type="component" value="Unassembled WGS sequence"/>
</dbReference>
<dbReference type="Pfam" id="PF13927">
    <property type="entry name" value="Ig_3"/>
    <property type="match status" value="1"/>
</dbReference>
<evidence type="ECO:0000256" key="8">
    <source>
        <dbReference type="ARBA" id="ARBA00023157"/>
    </source>
</evidence>
<dbReference type="SUPFAM" id="SSF48726">
    <property type="entry name" value="Immunoglobulin"/>
    <property type="match status" value="4"/>
</dbReference>
<feature type="compositionally biased region" description="Basic and acidic residues" evidence="12">
    <location>
        <begin position="542"/>
        <end position="559"/>
    </location>
</feature>
<dbReference type="EMBL" id="JACASE010000014">
    <property type="protein sequence ID" value="KAF6411723.1"/>
    <property type="molecule type" value="Genomic_DNA"/>
</dbReference>
<dbReference type="PANTHER" id="PTHR12035">
    <property type="entry name" value="SIALIC ACID BINDING IMMUNOGLOBULIN-LIKE LECTIN"/>
    <property type="match status" value="1"/>
</dbReference>
<keyword evidence="17" id="KW-1185">Reference proteome</keyword>
<dbReference type="GO" id="GO:0007155">
    <property type="term" value="P:cell adhesion"/>
    <property type="evidence" value="ECO:0007669"/>
    <property type="project" value="UniProtKB-KW"/>
</dbReference>
<keyword evidence="2 13" id="KW-0812">Transmembrane</keyword>
<dbReference type="InterPro" id="IPR003598">
    <property type="entry name" value="Ig_sub2"/>
</dbReference>
<evidence type="ECO:0000256" key="10">
    <source>
        <dbReference type="ARBA" id="ARBA00023319"/>
    </source>
</evidence>
<evidence type="ECO:0000256" key="3">
    <source>
        <dbReference type="ARBA" id="ARBA00022729"/>
    </source>
</evidence>
<evidence type="ECO:0000256" key="7">
    <source>
        <dbReference type="ARBA" id="ARBA00023136"/>
    </source>
</evidence>
<dbReference type="InterPro" id="IPR036179">
    <property type="entry name" value="Ig-like_dom_sf"/>
</dbReference>
<evidence type="ECO:0000256" key="11">
    <source>
        <dbReference type="ARBA" id="ARBA00038361"/>
    </source>
</evidence>
<evidence type="ECO:0000256" key="4">
    <source>
        <dbReference type="ARBA" id="ARBA00022734"/>
    </source>
</evidence>
<evidence type="ECO:0000259" key="15">
    <source>
        <dbReference type="PROSITE" id="PS50835"/>
    </source>
</evidence>
<keyword evidence="8" id="KW-1015">Disulfide bond</keyword>
<evidence type="ECO:0000256" key="14">
    <source>
        <dbReference type="SAM" id="SignalP"/>
    </source>
</evidence>
<organism evidence="16 17">
    <name type="scientific">Rousettus aegyptiacus</name>
    <name type="common">Egyptian fruit bat</name>
    <name type="synonym">Pteropus aegyptiacus</name>
    <dbReference type="NCBI Taxonomy" id="9407"/>
    <lineage>
        <taxon>Eukaryota</taxon>
        <taxon>Metazoa</taxon>
        <taxon>Chordata</taxon>
        <taxon>Craniata</taxon>
        <taxon>Vertebrata</taxon>
        <taxon>Euteleostomi</taxon>
        <taxon>Mammalia</taxon>
        <taxon>Eutheria</taxon>
        <taxon>Laurasiatheria</taxon>
        <taxon>Chiroptera</taxon>
        <taxon>Yinpterochiroptera</taxon>
        <taxon>Pteropodoidea</taxon>
        <taxon>Pteropodidae</taxon>
        <taxon>Rousettinae</taxon>
        <taxon>Rousettus</taxon>
    </lineage>
</organism>
<reference evidence="16 17" key="1">
    <citation type="journal article" date="2020" name="Nature">
        <title>Six reference-quality genomes reveal evolution of bat adaptations.</title>
        <authorList>
            <person name="Jebb D."/>
            <person name="Huang Z."/>
            <person name="Pippel M."/>
            <person name="Hughes G.M."/>
            <person name="Lavrichenko K."/>
            <person name="Devanna P."/>
            <person name="Winkler S."/>
            <person name="Jermiin L.S."/>
            <person name="Skirmuntt E.C."/>
            <person name="Katzourakis A."/>
            <person name="Burkitt-Gray L."/>
            <person name="Ray D.A."/>
            <person name="Sullivan K.A.M."/>
            <person name="Roscito J.G."/>
            <person name="Kirilenko B.M."/>
            <person name="Davalos L.M."/>
            <person name="Corthals A.P."/>
            <person name="Power M.L."/>
            <person name="Jones G."/>
            <person name="Ransome R.D."/>
            <person name="Dechmann D.K.N."/>
            <person name="Locatelli A.G."/>
            <person name="Puechmaille S.J."/>
            <person name="Fedrigo O."/>
            <person name="Jarvis E.D."/>
            <person name="Hiller M."/>
            <person name="Vernes S.C."/>
            <person name="Myers E.W."/>
            <person name="Teeling E.C."/>
        </authorList>
    </citation>
    <scope>NUCLEOTIDE SEQUENCE [LARGE SCALE GENOMIC DNA]</scope>
    <source>
        <strain evidence="16">MRouAeg1</strain>
        <tissue evidence="16">Muscle</tissue>
    </source>
</reference>
<evidence type="ECO:0000256" key="12">
    <source>
        <dbReference type="SAM" id="MobiDB-lite"/>
    </source>
</evidence>
<comment type="caution">
    <text evidence="16">The sequence shown here is derived from an EMBL/GenBank/DDBJ whole genome shotgun (WGS) entry which is preliminary data.</text>
</comment>
<keyword evidence="4 16" id="KW-0430">Lectin</keyword>
<dbReference type="InterPro" id="IPR007110">
    <property type="entry name" value="Ig-like_dom"/>
</dbReference>
<feature type="chain" id="PRO_5029697719" evidence="14">
    <location>
        <begin position="17"/>
        <end position="559"/>
    </location>
</feature>
<evidence type="ECO:0000313" key="16">
    <source>
        <dbReference type="EMBL" id="KAF6411723.1"/>
    </source>
</evidence>
<accession>A0A7J8CLE7</accession>
<dbReference type="FunFam" id="2.60.40.10:FF:000829">
    <property type="entry name" value="Sialic acid-binding Ig-like lectin 8"/>
    <property type="match status" value="1"/>
</dbReference>
<keyword evidence="10" id="KW-0393">Immunoglobulin domain</keyword>
<evidence type="ECO:0000313" key="17">
    <source>
        <dbReference type="Proteomes" id="UP000593571"/>
    </source>
</evidence>
<gene>
    <name evidence="16" type="ORF">HJG63_017590</name>
</gene>
<evidence type="ECO:0000256" key="6">
    <source>
        <dbReference type="ARBA" id="ARBA00022989"/>
    </source>
</evidence>
<dbReference type="InterPro" id="IPR003599">
    <property type="entry name" value="Ig_sub"/>
</dbReference>
<evidence type="ECO:0000256" key="1">
    <source>
        <dbReference type="ARBA" id="ARBA00004479"/>
    </source>
</evidence>
<feature type="transmembrane region" description="Helical" evidence="13">
    <location>
        <begin position="409"/>
        <end position="429"/>
    </location>
</feature>
<keyword evidence="3 14" id="KW-0732">Signal</keyword>
<sequence>MLSLILLTVLGGGSLAMDSRFSMQMNKTVTVQEGLCVFVPCSLSYPREQWTVDTPAYGYWFKHSQWFGITTELPVATNNQSQNVQGDAQGRFELVGSPQNKDCSLLIRQARWSDRAYYYFRIERGTYVRYNFKDVMFSLNVIETRQMASHVSVLTLTPRPEDHGTDLTCRVHFRKGLSTENTIQLNVAYAPKGLSISVSKVKGSALEPQGDQPCLEAQRGQFLRLLCAADSRPPATLSWALEDRVVSWSQTSASGGLELVLPEVKPEDAGRYTCRAENRLGFLNRTLDLSVQYAPERLRVVVSQANRTVTEHLGNGNGTPLPVLEGQDLRLLCVAHSNPPALLSWAQGGQTLHPSQPSDPGVLELPQIQREHEGEVTCHAQNPLGSQRASLTLLVVYKKEATSGGVSNGAIVGAGISALSFCLCLILVIMKTLRKKQTQAETGTQAETQRPRPTRRSTILDYVNVVPGTRHLAWSWKAKRESRSRTPPTDVNSLQLKDNQKRCHASHGSPGPRSSHQAPESRNEQEELHYAALNFPGLRPWETQESKDAGSEYAEIRFH</sequence>
<feature type="compositionally biased region" description="Polar residues" evidence="12">
    <location>
        <begin position="485"/>
        <end position="497"/>
    </location>
</feature>
<evidence type="ECO:0000256" key="13">
    <source>
        <dbReference type="SAM" id="Phobius"/>
    </source>
</evidence>
<feature type="compositionally biased region" description="Low complexity" evidence="12">
    <location>
        <begin position="439"/>
        <end position="448"/>
    </location>
</feature>
<dbReference type="Pfam" id="PF07686">
    <property type="entry name" value="V-set"/>
    <property type="match status" value="1"/>
</dbReference>
<dbReference type="PROSITE" id="PS50835">
    <property type="entry name" value="IG_LIKE"/>
    <property type="match status" value="2"/>
</dbReference>
<feature type="signal peptide" evidence="14">
    <location>
        <begin position="1"/>
        <end position="16"/>
    </location>
</feature>
<keyword evidence="6 13" id="KW-1133">Transmembrane helix</keyword>
<dbReference type="AlphaFoldDB" id="A0A7J8CLE7"/>
<name>A0A7J8CLE7_ROUAE</name>
<dbReference type="GO" id="GO:0033691">
    <property type="term" value="F:sialic acid binding"/>
    <property type="evidence" value="ECO:0007669"/>
    <property type="project" value="TreeGrafter"/>
</dbReference>
<comment type="similarity">
    <text evidence="11">Belongs to the immunoglobulin superfamily. SIGLEC (sialic acid binding Ig-like lectin) family.</text>
</comment>
<dbReference type="SMART" id="SM00408">
    <property type="entry name" value="IGc2"/>
    <property type="match status" value="2"/>
</dbReference>
<feature type="domain" description="Ig-like" evidence="15">
    <location>
        <begin position="191"/>
        <end position="290"/>
    </location>
</feature>
<feature type="domain" description="Ig-like" evidence="15">
    <location>
        <begin position="295"/>
        <end position="392"/>
    </location>
</feature>
<feature type="compositionally biased region" description="Basic and acidic residues" evidence="12">
    <location>
        <begin position="519"/>
        <end position="529"/>
    </location>
</feature>
<dbReference type="PANTHER" id="PTHR12035:SF115">
    <property type="entry name" value="SIALIC ACID-BINDING IG-LIKE LECTIN 10"/>
    <property type="match status" value="1"/>
</dbReference>
<keyword evidence="9" id="KW-0325">Glycoprotein</keyword>
<comment type="subcellular location">
    <subcellularLocation>
        <location evidence="1">Membrane</location>
        <topology evidence="1">Single-pass type I membrane protein</topology>
    </subcellularLocation>
</comment>
<feature type="region of interest" description="Disordered" evidence="12">
    <location>
        <begin position="437"/>
        <end position="457"/>
    </location>
</feature>
<dbReference type="InterPro" id="IPR013783">
    <property type="entry name" value="Ig-like_fold"/>
</dbReference>
<evidence type="ECO:0000256" key="5">
    <source>
        <dbReference type="ARBA" id="ARBA00022889"/>
    </source>
</evidence>
<dbReference type="Gene3D" id="2.60.40.10">
    <property type="entry name" value="Immunoglobulins"/>
    <property type="match status" value="4"/>
</dbReference>
<dbReference type="GO" id="GO:0005886">
    <property type="term" value="C:plasma membrane"/>
    <property type="evidence" value="ECO:0007669"/>
    <property type="project" value="TreeGrafter"/>
</dbReference>